<dbReference type="EMBL" id="MU004190">
    <property type="protein sequence ID" value="KAF2494430.1"/>
    <property type="molecule type" value="Genomic_DNA"/>
</dbReference>
<evidence type="ECO:0000256" key="1">
    <source>
        <dbReference type="ARBA" id="ARBA00023242"/>
    </source>
</evidence>
<feature type="domain" description="Zn(2)-C6 fungal-type" evidence="2">
    <location>
        <begin position="17"/>
        <end position="45"/>
    </location>
</feature>
<dbReference type="Pfam" id="PF00172">
    <property type="entry name" value="Zn_clus"/>
    <property type="match status" value="1"/>
</dbReference>
<dbReference type="PROSITE" id="PS50048">
    <property type="entry name" value="ZN2_CY6_FUNGAL_2"/>
    <property type="match status" value="1"/>
</dbReference>
<dbReference type="GO" id="GO:0008270">
    <property type="term" value="F:zinc ion binding"/>
    <property type="evidence" value="ECO:0007669"/>
    <property type="project" value="InterPro"/>
</dbReference>
<dbReference type="PROSITE" id="PS00463">
    <property type="entry name" value="ZN2_CY6_FUNGAL_1"/>
    <property type="match status" value="1"/>
</dbReference>
<dbReference type="OrthoDB" id="4220372at2759"/>
<dbReference type="Proteomes" id="UP000799750">
    <property type="component" value="Unassembled WGS sequence"/>
</dbReference>
<dbReference type="SUPFAM" id="SSF57701">
    <property type="entry name" value="Zn2/Cys6 DNA-binding domain"/>
    <property type="match status" value="1"/>
</dbReference>
<accession>A0A6A6QQZ6</accession>
<dbReference type="PANTHER" id="PTHR38111">
    <property type="entry name" value="ZN(2)-C6 FUNGAL-TYPE DOMAIN-CONTAINING PROTEIN-RELATED"/>
    <property type="match status" value="1"/>
</dbReference>
<organism evidence="3 4">
    <name type="scientific">Lophium mytilinum</name>
    <dbReference type="NCBI Taxonomy" id="390894"/>
    <lineage>
        <taxon>Eukaryota</taxon>
        <taxon>Fungi</taxon>
        <taxon>Dikarya</taxon>
        <taxon>Ascomycota</taxon>
        <taxon>Pezizomycotina</taxon>
        <taxon>Dothideomycetes</taxon>
        <taxon>Pleosporomycetidae</taxon>
        <taxon>Mytilinidiales</taxon>
        <taxon>Mytilinidiaceae</taxon>
        <taxon>Lophium</taxon>
    </lineage>
</organism>
<gene>
    <name evidence="3" type="ORF">BU16DRAFT_589269</name>
</gene>
<evidence type="ECO:0000313" key="3">
    <source>
        <dbReference type="EMBL" id="KAF2494430.1"/>
    </source>
</evidence>
<proteinExistence type="predicted"/>
<protein>
    <recommendedName>
        <fullName evidence="2">Zn(2)-C6 fungal-type domain-containing protein</fullName>
    </recommendedName>
</protein>
<dbReference type="InterPro" id="IPR001138">
    <property type="entry name" value="Zn2Cys6_DnaBD"/>
</dbReference>
<dbReference type="Gene3D" id="4.10.240.10">
    <property type="entry name" value="Zn(2)-C6 fungal-type DNA-binding domain"/>
    <property type="match status" value="1"/>
</dbReference>
<keyword evidence="1" id="KW-0539">Nucleus</keyword>
<sequence>MIATSRRSNQEGQAKRACLSCRRQRRWCDRMLPNCVVCTKAGRQCEGYGAGAIRTFVNLNASNVSTTNKKRLLCDAIAEMKELGAHEERILKGKISTFPSHAVPPFGREELGSLHIDYPQQVAALWSTFILGYCQTSDYWPPGCSRLMLRNKALDLSIVALSAQRLALNQGNAALHIMSLTAYNNSIGLYRGTVQKSPNSGLAAMLAVTSTVYALVDSCLSPPIDMANFSWGSSGHFDGALALMRQSGPDEFAKNGFHLVFKKIREMGFFLALTRRQKTFLSKDKWMRNPWTSQPKTWRDKLYDLALRFTSQENGLAKQWVLRQASLDGDLRGSTRHTCITRSAASANL</sequence>
<evidence type="ECO:0000259" key="2">
    <source>
        <dbReference type="PROSITE" id="PS50048"/>
    </source>
</evidence>
<name>A0A6A6QQZ6_9PEZI</name>
<dbReference type="AlphaFoldDB" id="A0A6A6QQZ6"/>
<keyword evidence="4" id="KW-1185">Reference proteome</keyword>
<dbReference type="GO" id="GO:0000981">
    <property type="term" value="F:DNA-binding transcription factor activity, RNA polymerase II-specific"/>
    <property type="evidence" value="ECO:0007669"/>
    <property type="project" value="InterPro"/>
</dbReference>
<evidence type="ECO:0000313" key="4">
    <source>
        <dbReference type="Proteomes" id="UP000799750"/>
    </source>
</evidence>
<dbReference type="InterPro" id="IPR036864">
    <property type="entry name" value="Zn2-C6_fun-type_DNA-bd_sf"/>
</dbReference>
<dbReference type="PANTHER" id="PTHR38111:SF9">
    <property type="entry name" value="ZN(2)-C6 FUNGAL-TYPE DOMAIN-CONTAINING PROTEIN"/>
    <property type="match status" value="1"/>
</dbReference>
<reference evidence="3" key="1">
    <citation type="journal article" date="2020" name="Stud. Mycol.">
        <title>101 Dothideomycetes genomes: a test case for predicting lifestyles and emergence of pathogens.</title>
        <authorList>
            <person name="Haridas S."/>
            <person name="Albert R."/>
            <person name="Binder M."/>
            <person name="Bloem J."/>
            <person name="Labutti K."/>
            <person name="Salamov A."/>
            <person name="Andreopoulos B."/>
            <person name="Baker S."/>
            <person name="Barry K."/>
            <person name="Bills G."/>
            <person name="Bluhm B."/>
            <person name="Cannon C."/>
            <person name="Castanera R."/>
            <person name="Culley D."/>
            <person name="Daum C."/>
            <person name="Ezra D."/>
            <person name="Gonzalez J."/>
            <person name="Henrissat B."/>
            <person name="Kuo A."/>
            <person name="Liang C."/>
            <person name="Lipzen A."/>
            <person name="Lutzoni F."/>
            <person name="Magnuson J."/>
            <person name="Mondo S."/>
            <person name="Nolan M."/>
            <person name="Ohm R."/>
            <person name="Pangilinan J."/>
            <person name="Park H.-J."/>
            <person name="Ramirez L."/>
            <person name="Alfaro M."/>
            <person name="Sun H."/>
            <person name="Tritt A."/>
            <person name="Yoshinaga Y."/>
            <person name="Zwiers L.-H."/>
            <person name="Turgeon B."/>
            <person name="Goodwin S."/>
            <person name="Spatafora J."/>
            <person name="Crous P."/>
            <person name="Grigoriev I."/>
        </authorList>
    </citation>
    <scope>NUCLEOTIDE SEQUENCE</scope>
    <source>
        <strain evidence="3">CBS 269.34</strain>
    </source>
</reference>
<dbReference type="CDD" id="cd00067">
    <property type="entry name" value="GAL4"/>
    <property type="match status" value="1"/>
</dbReference>
<dbReference type="InterPro" id="IPR053178">
    <property type="entry name" value="Osmoadaptation_assoc"/>
</dbReference>